<dbReference type="InterPro" id="IPR027417">
    <property type="entry name" value="P-loop_NTPase"/>
</dbReference>
<dbReference type="InterPro" id="IPR056884">
    <property type="entry name" value="NPHP3-like_N"/>
</dbReference>
<dbReference type="InterPro" id="IPR007111">
    <property type="entry name" value="NACHT_NTPase"/>
</dbReference>
<proteinExistence type="predicted"/>
<dbReference type="PROSITE" id="PS50837">
    <property type="entry name" value="NACHT"/>
    <property type="match status" value="1"/>
</dbReference>
<organism evidence="3 4">
    <name type="scientific">Fusarium oxysporum</name>
    <name type="common">Fusarium vascular wilt</name>
    <dbReference type="NCBI Taxonomy" id="5507"/>
    <lineage>
        <taxon>Eukaryota</taxon>
        <taxon>Fungi</taxon>
        <taxon>Dikarya</taxon>
        <taxon>Ascomycota</taxon>
        <taxon>Pezizomycotina</taxon>
        <taxon>Sordariomycetes</taxon>
        <taxon>Hypocreomycetidae</taxon>
        <taxon>Hypocreales</taxon>
        <taxon>Nectriaceae</taxon>
        <taxon>Fusarium</taxon>
        <taxon>Fusarium oxysporum species complex</taxon>
    </lineage>
</organism>
<dbReference type="EMBL" id="JAAFOW010001629">
    <property type="protein sequence ID" value="KAF5259863.1"/>
    <property type="molecule type" value="Genomic_DNA"/>
</dbReference>
<keyword evidence="1" id="KW-0677">Repeat</keyword>
<dbReference type="Pfam" id="PF24883">
    <property type="entry name" value="NPHP3_N"/>
    <property type="match status" value="1"/>
</dbReference>
<dbReference type="Pfam" id="PF14479">
    <property type="entry name" value="HeLo"/>
    <property type="match status" value="1"/>
</dbReference>
<reference evidence="3" key="1">
    <citation type="submission" date="2020-02" db="EMBL/GenBank/DDBJ databases">
        <title>Identification and distribution of gene clusters putatively required for synthesis of sphingolipid metabolism inhibitors in phylogenetically diverse species of the filamentous fungus Fusarium.</title>
        <authorList>
            <person name="Kim H.-S."/>
            <person name="Busman M."/>
            <person name="Brown D.W."/>
            <person name="Divon H."/>
            <person name="Uhlig S."/>
            <person name="Proctor R.H."/>
        </authorList>
    </citation>
    <scope>NUCLEOTIDE SEQUENCE [LARGE SCALE GENOMIC DNA]</scope>
    <source>
        <strain evidence="3">NRRL 39464</strain>
    </source>
</reference>
<dbReference type="PANTHER" id="PTHR10039">
    <property type="entry name" value="AMELOGENIN"/>
    <property type="match status" value="1"/>
</dbReference>
<dbReference type="InterPro" id="IPR056693">
    <property type="entry name" value="DUF7791"/>
</dbReference>
<dbReference type="Pfam" id="PF25053">
    <property type="entry name" value="DUF7791"/>
    <property type="match status" value="1"/>
</dbReference>
<dbReference type="Proteomes" id="UP000558688">
    <property type="component" value="Unassembled WGS sequence"/>
</dbReference>
<dbReference type="AlphaFoldDB" id="A0A8H5EGH7"/>
<protein>
    <recommendedName>
        <fullName evidence="2">NACHT domain-containing protein</fullName>
    </recommendedName>
</protein>
<dbReference type="InterPro" id="IPR038305">
    <property type="entry name" value="HeLo_sf"/>
</dbReference>
<gene>
    <name evidence="3" type="ORF">FOXYS1_9510</name>
</gene>
<dbReference type="SUPFAM" id="SSF52540">
    <property type="entry name" value="P-loop containing nucleoside triphosphate hydrolases"/>
    <property type="match status" value="1"/>
</dbReference>
<sequence length="1209" mass="137178">MEVAGLTLGVVALASLFKDCVDLFSMITAARDLGRDAAILDTKLDVERMLFLQWSERVGLLKQDSTNLLSCDEDTRQIVSRVLKSVKDLLSESQVLQRDYGLKKVDITKPTTEHTLTDSTTGYKGASSRRFARFLKQFEALKVQITDADRHSKFKRTTKQFRWVIVDKDKFNYLIDHLSYFNTSLNSLVPISVKSEEIPCENDLNHIKNLAELDLVIQATANTRPSVSKAATTAKSALIQSRVVRSLWFRSYDDRRVNIKNPHFKTLQWALDPPSDYLQWGDLNTWLQSASGLYWVSGKAGSGKSTLMKYLHQHDQTHTLIRTWANGSELIFASFFFYALGRPEQKSQSGLLRSLLYQILEHDPRVTESALPHMWREAHYSPQNSLNLEVPSVAEMTAALRSLCLRLHANKKIFFLIDGIDEYEGKDLDVARFISELESFPNVKILVSSRPHPAFFTAFSRKPMMSLQDLTKHDVATYVDDTVASHPYMVTLSRLSPLETGAITQKLVEKASGVFLWVVLACRSVIEGCDDFCTIAELKERVDELPKEIEDLIEHILVKIDPRWKQEAMKLIQLVYTNEGCELADPIPTLGLHLTYEQGLGRDTSLSGLKLAPVPSAEMEAQCRIMEGRIRSRCCGLLEVRNVDLFDERIEKCTVGFMHRTVYDMLLQPDVSNRLFRDLEGEDFNSYAVLSEIWCRMIHTNSDFEEIFINALRPVNCGDISGCRPEITVHLLSRLQFLFAQWHVDSTSWSPPEYRRYLRHDKACRRHCDDLSVAFSLALEIGMYNVVRFVFENKDSLEYLLFRPPNIKLLRDCRDEQTATSSCHQFYCQDDGQILQTKYPLIYIVINKPLPVGYRDSLDRGESDDPSLMQLILTMDADSQDINKGAGISQPATFLGAELSLQSLDSIEIARLFHTIDATLVLSFVAVGYATPLAIRLDNTEPPENATFVQCFEGTTDPICLKIRGPSSDVITEIVHPDGTVEVHRNKYTREQLKDIRHKNKVKSVKHKPGHTVRDGSAAFISDLTKRESGPRICKSETQRWWDQNDWGYWYQAWHQVGNCFYCNQCTEAIAVGFSVSQTWTVGLSAKFGEVIEASFEFSWGETHTLTDTRTCQWNNVQSGCHSIWYQPLMSYHNGYANYQTHTHCGAGQGQGASDSYYDHNYAYANVNQIGNNNGVNQGNLGCDSGCQGNDHRQCQYGNNGGSLWPNAN</sequence>
<evidence type="ECO:0000256" key="1">
    <source>
        <dbReference type="ARBA" id="ARBA00022737"/>
    </source>
</evidence>
<evidence type="ECO:0000313" key="3">
    <source>
        <dbReference type="EMBL" id="KAF5259863.1"/>
    </source>
</evidence>
<dbReference type="Gene3D" id="3.40.50.300">
    <property type="entry name" value="P-loop containing nucleotide triphosphate hydrolases"/>
    <property type="match status" value="1"/>
</dbReference>
<dbReference type="InterPro" id="IPR029498">
    <property type="entry name" value="HeLo_dom"/>
</dbReference>
<comment type="caution">
    <text evidence="3">The sequence shown here is derived from an EMBL/GenBank/DDBJ whole genome shotgun (WGS) entry which is preliminary data.</text>
</comment>
<accession>A0A8H5EGH7</accession>
<feature type="domain" description="NACHT" evidence="2">
    <location>
        <begin position="292"/>
        <end position="451"/>
    </location>
</feature>
<dbReference type="Gene3D" id="1.20.120.1020">
    <property type="entry name" value="Prion-inhibition and propagation, HeLo domain"/>
    <property type="match status" value="1"/>
</dbReference>
<evidence type="ECO:0000259" key="2">
    <source>
        <dbReference type="PROSITE" id="PS50837"/>
    </source>
</evidence>
<dbReference type="PANTHER" id="PTHR10039:SF5">
    <property type="entry name" value="NACHT DOMAIN-CONTAINING PROTEIN"/>
    <property type="match status" value="1"/>
</dbReference>
<name>A0A8H5EGH7_FUSOX</name>
<evidence type="ECO:0000313" key="4">
    <source>
        <dbReference type="Proteomes" id="UP000558688"/>
    </source>
</evidence>